<organism evidence="2 3">
    <name type="scientific">Coregonus suidteri</name>
    <dbReference type="NCBI Taxonomy" id="861788"/>
    <lineage>
        <taxon>Eukaryota</taxon>
        <taxon>Metazoa</taxon>
        <taxon>Chordata</taxon>
        <taxon>Craniata</taxon>
        <taxon>Vertebrata</taxon>
        <taxon>Euteleostomi</taxon>
        <taxon>Actinopterygii</taxon>
        <taxon>Neopterygii</taxon>
        <taxon>Teleostei</taxon>
        <taxon>Protacanthopterygii</taxon>
        <taxon>Salmoniformes</taxon>
        <taxon>Salmonidae</taxon>
        <taxon>Coregoninae</taxon>
        <taxon>Coregonus</taxon>
    </lineage>
</organism>
<feature type="region of interest" description="Disordered" evidence="1">
    <location>
        <begin position="59"/>
        <end position="97"/>
    </location>
</feature>
<reference evidence="2 3" key="1">
    <citation type="submission" date="2021-04" db="EMBL/GenBank/DDBJ databases">
        <authorList>
            <person name="De Guttry C."/>
            <person name="Zahm M."/>
            <person name="Klopp C."/>
            <person name="Cabau C."/>
            <person name="Louis A."/>
            <person name="Berthelot C."/>
            <person name="Parey E."/>
            <person name="Roest Crollius H."/>
            <person name="Montfort J."/>
            <person name="Robinson-Rechavi M."/>
            <person name="Bucao C."/>
            <person name="Bouchez O."/>
            <person name="Gislard M."/>
            <person name="Lluch J."/>
            <person name="Milhes M."/>
            <person name="Lampietro C."/>
            <person name="Lopez Roques C."/>
            <person name="Donnadieu C."/>
            <person name="Braasch I."/>
            <person name="Desvignes T."/>
            <person name="Postlethwait J."/>
            <person name="Bobe J."/>
            <person name="Wedekind C."/>
            <person name="Guiguen Y."/>
        </authorList>
    </citation>
    <scope>NUCLEOTIDE SEQUENCE [LARGE SCALE GENOMIC DNA]</scope>
    <source>
        <strain evidence="2">Cs_M1</strain>
        <tissue evidence="2">Blood</tissue>
    </source>
</reference>
<comment type="caution">
    <text evidence="2">The sequence shown here is derived from an EMBL/GenBank/DDBJ whole genome shotgun (WGS) entry which is preliminary data.</text>
</comment>
<evidence type="ECO:0000313" key="3">
    <source>
        <dbReference type="Proteomes" id="UP001356427"/>
    </source>
</evidence>
<proteinExistence type="predicted"/>
<sequence length="97" mass="10938">MIMIHQLKIDCVFSPPHSANEDRNKWMLHVPGLSTRRQRNNAAFSGRPDNRFEATWLQCPQPKNQAPDTPGPPEHPRAAVCTEVTSPEDPSRERLAG</sequence>
<evidence type="ECO:0000313" key="2">
    <source>
        <dbReference type="EMBL" id="KAK6307852.1"/>
    </source>
</evidence>
<accession>A0AAN8R032</accession>
<dbReference type="Proteomes" id="UP001356427">
    <property type="component" value="Unassembled WGS sequence"/>
</dbReference>
<protein>
    <submittedName>
        <fullName evidence="2">Uncharacterized protein</fullName>
    </submittedName>
</protein>
<dbReference type="AlphaFoldDB" id="A0AAN8R032"/>
<gene>
    <name evidence="2" type="ORF">J4Q44_G00211230</name>
</gene>
<evidence type="ECO:0000256" key="1">
    <source>
        <dbReference type="SAM" id="MobiDB-lite"/>
    </source>
</evidence>
<name>A0AAN8R032_9TELE</name>
<keyword evidence="3" id="KW-1185">Reference proteome</keyword>
<dbReference type="EMBL" id="JAGTTL010000019">
    <property type="protein sequence ID" value="KAK6307852.1"/>
    <property type="molecule type" value="Genomic_DNA"/>
</dbReference>